<protein>
    <submittedName>
        <fullName evidence="10">D-alanyl-D-alanine carboxypeptidase</fullName>
    </submittedName>
</protein>
<feature type="region of interest" description="Disordered" evidence="8">
    <location>
        <begin position="500"/>
        <end position="530"/>
    </location>
</feature>
<proteinExistence type="inferred from homology"/>
<keyword evidence="10" id="KW-0121">Carboxypeptidase</keyword>
<evidence type="ECO:0000259" key="9">
    <source>
        <dbReference type="Pfam" id="PF00768"/>
    </source>
</evidence>
<dbReference type="InterPro" id="IPR012338">
    <property type="entry name" value="Beta-lactam/transpept-like"/>
</dbReference>
<dbReference type="InterPro" id="IPR001967">
    <property type="entry name" value="Peptidase_S11_N"/>
</dbReference>
<feature type="compositionally biased region" description="Low complexity" evidence="8">
    <location>
        <begin position="252"/>
        <end position="264"/>
    </location>
</feature>
<dbReference type="PRINTS" id="PR00725">
    <property type="entry name" value="DADACBPTASE1"/>
</dbReference>
<keyword evidence="11" id="KW-1185">Reference proteome</keyword>
<dbReference type="RefSeq" id="WP_309549025.1">
    <property type="nucleotide sequence ID" value="NZ_CP133762.1"/>
</dbReference>
<dbReference type="Gene3D" id="3.40.710.10">
    <property type="entry name" value="DD-peptidase/beta-lactamase superfamily"/>
    <property type="match status" value="1"/>
</dbReference>
<dbReference type="Pfam" id="PF00768">
    <property type="entry name" value="Peptidase_S11"/>
    <property type="match status" value="1"/>
</dbReference>
<dbReference type="GO" id="GO:0004180">
    <property type="term" value="F:carboxypeptidase activity"/>
    <property type="evidence" value="ECO:0007669"/>
    <property type="project" value="UniProtKB-KW"/>
</dbReference>
<evidence type="ECO:0000256" key="6">
    <source>
        <dbReference type="ARBA" id="ARBA00023316"/>
    </source>
</evidence>
<comment type="similarity">
    <text evidence="1 7">Belongs to the peptidase S11 family.</text>
</comment>
<evidence type="ECO:0000256" key="1">
    <source>
        <dbReference type="ARBA" id="ARBA00007164"/>
    </source>
</evidence>
<evidence type="ECO:0000256" key="4">
    <source>
        <dbReference type="ARBA" id="ARBA00022960"/>
    </source>
</evidence>
<evidence type="ECO:0000256" key="5">
    <source>
        <dbReference type="ARBA" id="ARBA00022984"/>
    </source>
</evidence>
<dbReference type="SUPFAM" id="SSF56601">
    <property type="entry name" value="beta-lactamase/transpeptidase-like"/>
    <property type="match status" value="1"/>
</dbReference>
<evidence type="ECO:0000313" key="10">
    <source>
        <dbReference type="EMBL" id="WMX46561.1"/>
    </source>
</evidence>
<keyword evidence="10" id="KW-0645">Protease</keyword>
<evidence type="ECO:0000256" key="7">
    <source>
        <dbReference type="RuleBase" id="RU004016"/>
    </source>
</evidence>
<evidence type="ECO:0000256" key="2">
    <source>
        <dbReference type="ARBA" id="ARBA00022729"/>
    </source>
</evidence>
<keyword evidence="5" id="KW-0573">Peptidoglycan synthesis</keyword>
<keyword evidence="2" id="KW-0732">Signal</keyword>
<evidence type="ECO:0000256" key="8">
    <source>
        <dbReference type="SAM" id="MobiDB-lite"/>
    </source>
</evidence>
<evidence type="ECO:0000313" key="11">
    <source>
        <dbReference type="Proteomes" id="UP001250858"/>
    </source>
</evidence>
<feature type="domain" description="Peptidase S11 D-alanyl-D-alanine carboxypeptidase A N-terminal" evidence="9">
    <location>
        <begin position="474"/>
        <end position="680"/>
    </location>
</feature>
<keyword evidence="4" id="KW-0133">Cell shape</keyword>
<dbReference type="Proteomes" id="UP001250858">
    <property type="component" value="Chromosome"/>
</dbReference>
<dbReference type="PANTHER" id="PTHR21581">
    <property type="entry name" value="D-ALANYL-D-ALANINE CARBOXYPEPTIDASE"/>
    <property type="match status" value="1"/>
</dbReference>
<feature type="compositionally biased region" description="Basic and acidic residues" evidence="8">
    <location>
        <begin position="12"/>
        <end position="41"/>
    </location>
</feature>
<evidence type="ECO:0000256" key="3">
    <source>
        <dbReference type="ARBA" id="ARBA00022801"/>
    </source>
</evidence>
<gene>
    <name evidence="10" type="ORF">RGF97_19360</name>
</gene>
<keyword evidence="6" id="KW-0961">Cell wall biogenesis/degradation</keyword>
<name>A0ABY9RYK6_9ACTN</name>
<dbReference type="EMBL" id="CP133762">
    <property type="protein sequence ID" value="WMX46561.1"/>
    <property type="molecule type" value="Genomic_DNA"/>
</dbReference>
<feature type="compositionally biased region" description="Low complexity" evidence="8">
    <location>
        <begin position="330"/>
        <end position="354"/>
    </location>
</feature>
<dbReference type="PANTHER" id="PTHR21581:SF33">
    <property type="entry name" value="D-ALANYL-D-ALANINE CARBOXYPEPTIDASE DACB"/>
    <property type="match status" value="1"/>
</dbReference>
<dbReference type="InterPro" id="IPR018044">
    <property type="entry name" value="Peptidase_S11"/>
</dbReference>
<feature type="compositionally biased region" description="Low complexity" evidence="8">
    <location>
        <begin position="119"/>
        <end position="181"/>
    </location>
</feature>
<organism evidence="10 11">
    <name type="scientific">Streptomyces roseicoloratus</name>
    <dbReference type="NCBI Taxonomy" id="2508722"/>
    <lineage>
        <taxon>Bacteria</taxon>
        <taxon>Bacillati</taxon>
        <taxon>Actinomycetota</taxon>
        <taxon>Actinomycetes</taxon>
        <taxon>Kitasatosporales</taxon>
        <taxon>Streptomycetaceae</taxon>
        <taxon>Streptomyces</taxon>
    </lineage>
</organism>
<accession>A0ABY9RYK6</accession>
<feature type="compositionally biased region" description="Basic and acidic residues" evidence="8">
    <location>
        <begin position="183"/>
        <end position="219"/>
    </location>
</feature>
<feature type="compositionally biased region" description="Low complexity" evidence="8">
    <location>
        <begin position="220"/>
        <end position="239"/>
    </location>
</feature>
<feature type="compositionally biased region" description="Low complexity" evidence="8">
    <location>
        <begin position="74"/>
        <end position="90"/>
    </location>
</feature>
<sequence>MSDGGGTVAGESPDKAEQRESAVGGDGKDPRLSVLRDRVDEPTAVFRALAPRTAPEDGPGEPEESAPVRAAGRSESPTPSEPEAPSAESSVTEDAAGAEPVADAETEPEPEPTVGGGAETTAGAEPTGDAEETAAGTESAAAAETTTEATPEATTEATPEATTEATPEGGSEAVSAASVESWFDARKPAALRAEEQPEEQAEKQRDEKPEAAADDEPQHPEASAPATPASAAAKPVAGPVDQPTAVFKAFTPAAEPKAEPVAAEAEPDVAKPEPKPGASELQAEASEPQAAPKSRPVDQPTTALKLPSSLFRPLQGDITQEQPKPRPEAESTGSAPSASAGAAAPAAAQAAAPVQPSPSPSPSLAEAERTRQQPLPPRPPLEILAELTNTPPPPPTPLRNTVRRLKIWTPLVVLLLVVFAVVQFVRPLPDPKLVLSASPTYTFEGGPLQMPWPSEGQGAAEVEGVGSLGTYGPQKPAPIASVAKTMTAYVILRDHPIKGKGDGPEIEVDKTAGEQAKAKDESTAPIKEGETYSEKELLQLLMIPSGNNVARLLARWDAGSEAAFVDKMNAAAKELGMTGSTYTDPSGLLATTVSTPLDQLKLAKAVMQYEVFREIVDMPNVTIDGIPGQIENNNNILLEPGVAGIKTGSSTPACGNLLWSAYTVVDGQKRRILGIVMGAKDAAQLWQKLELAIQNSLKLIKQAQKDVTSATVVKKGQVVGYVDDGLGGRTPVVSTKDLKAVGWPGLKVDLRLGDGGKKPPHAGKAGDAVGEVSIGTGAGEVSAPVALKEDLVEPGIGEKLTRLG</sequence>
<reference evidence="10 11" key="1">
    <citation type="submission" date="2023-09" db="EMBL/GenBank/DDBJ databases">
        <title>Complete genome of Streptomyces roseicoloratus T14.</title>
        <authorList>
            <person name="Bashizi T."/>
            <person name="Kim M.-J."/>
            <person name="Lee G."/>
            <person name="Tagele S.B."/>
            <person name="Shin J.-H."/>
        </authorList>
    </citation>
    <scope>NUCLEOTIDE SEQUENCE [LARGE SCALE GENOMIC DNA]</scope>
    <source>
        <strain evidence="10 11">T14</strain>
    </source>
</reference>
<keyword evidence="3" id="KW-0378">Hydrolase</keyword>
<feature type="region of interest" description="Disordered" evidence="8">
    <location>
        <begin position="1"/>
        <end position="397"/>
    </location>
</feature>